<sequence>MKEKNLKRLWSWIWAAVIAILLATIIRFYLFVPIFVDGISMMPSLHNDDRVIINRFANIDRFDVIVFRENDGTEYIKRVIGLPGDHIRFHNDTLFINGKKYEEPYLNRYKAKLKDGNLTDDYDTKNQLKNGKVAQGSYFVLGDNRRASKDSRILGEIPESKVIGRAIFSYWPIQNVKIIK</sequence>
<comment type="catalytic activity">
    <reaction evidence="1 6">
        <text>Cleavage of hydrophobic, N-terminal signal or leader sequences from secreted and periplasmic proteins.</text>
        <dbReference type="EC" id="3.4.21.89"/>
    </reaction>
</comment>
<dbReference type="Pfam" id="PF10502">
    <property type="entry name" value="Peptidase_S26"/>
    <property type="match status" value="1"/>
</dbReference>
<evidence type="ECO:0000313" key="9">
    <source>
        <dbReference type="Proteomes" id="UP000254879"/>
    </source>
</evidence>
<evidence type="ECO:0000256" key="1">
    <source>
        <dbReference type="ARBA" id="ARBA00000677"/>
    </source>
</evidence>
<dbReference type="PROSITE" id="PS00760">
    <property type="entry name" value="SPASE_I_2"/>
    <property type="match status" value="1"/>
</dbReference>
<feature type="active site" evidence="5">
    <location>
        <position position="77"/>
    </location>
</feature>
<dbReference type="GO" id="GO:0004252">
    <property type="term" value="F:serine-type endopeptidase activity"/>
    <property type="evidence" value="ECO:0007669"/>
    <property type="project" value="InterPro"/>
</dbReference>
<reference evidence="8 9" key="1">
    <citation type="submission" date="2018-06" db="EMBL/GenBank/DDBJ databases">
        <authorList>
            <consortium name="Pathogen Informatics"/>
            <person name="Doyle S."/>
        </authorList>
    </citation>
    <scope>NUCLEOTIDE SEQUENCE [LARGE SCALE GENOMIC DNA]</scope>
    <source>
        <strain evidence="9">NCTC 10815</strain>
    </source>
</reference>
<dbReference type="GO" id="GO:0006465">
    <property type="term" value="P:signal peptide processing"/>
    <property type="evidence" value="ECO:0007669"/>
    <property type="project" value="InterPro"/>
</dbReference>
<feature type="active site" evidence="5">
    <location>
        <position position="40"/>
    </location>
</feature>
<dbReference type="CDD" id="cd06530">
    <property type="entry name" value="S26_SPase_I"/>
    <property type="match status" value="1"/>
</dbReference>
<comment type="similarity">
    <text evidence="6">Belongs to the peptidase S26 family.</text>
</comment>
<evidence type="ECO:0000256" key="3">
    <source>
        <dbReference type="ARBA" id="ARBA00013208"/>
    </source>
</evidence>
<dbReference type="InterPro" id="IPR036286">
    <property type="entry name" value="LexA/Signal_pep-like_sf"/>
</dbReference>
<dbReference type="GO" id="GO:0005886">
    <property type="term" value="C:plasma membrane"/>
    <property type="evidence" value="ECO:0007669"/>
    <property type="project" value="UniProtKB-SubCell"/>
</dbReference>
<evidence type="ECO:0000256" key="2">
    <source>
        <dbReference type="ARBA" id="ARBA00004401"/>
    </source>
</evidence>
<dbReference type="InterPro" id="IPR019758">
    <property type="entry name" value="Pept_S26A_signal_pept_1_CS"/>
</dbReference>
<evidence type="ECO:0000259" key="7">
    <source>
        <dbReference type="Pfam" id="PF10502"/>
    </source>
</evidence>
<dbReference type="InterPro" id="IPR019533">
    <property type="entry name" value="Peptidase_S26"/>
</dbReference>
<keyword evidence="4 6" id="KW-0378">Hydrolase</keyword>
<dbReference type="GO" id="GO:0009003">
    <property type="term" value="F:signal peptidase activity"/>
    <property type="evidence" value="ECO:0007669"/>
    <property type="project" value="UniProtKB-EC"/>
</dbReference>
<dbReference type="InterPro" id="IPR019757">
    <property type="entry name" value="Pept_S26A_signal_pept_1_Lys-AS"/>
</dbReference>
<protein>
    <recommendedName>
        <fullName evidence="3 6">Signal peptidase I</fullName>
        <ecNumber evidence="3 6">3.4.21.89</ecNumber>
    </recommendedName>
</protein>
<keyword evidence="6" id="KW-1133">Transmembrane helix</keyword>
<proteinExistence type="inferred from homology"/>
<dbReference type="PANTHER" id="PTHR43390">
    <property type="entry name" value="SIGNAL PEPTIDASE I"/>
    <property type="match status" value="1"/>
</dbReference>
<feature type="transmembrane region" description="Helical" evidence="6">
    <location>
        <begin position="12"/>
        <end position="36"/>
    </location>
</feature>
<accession>A0A378MDJ7</accession>
<evidence type="ECO:0000256" key="4">
    <source>
        <dbReference type="ARBA" id="ARBA00022801"/>
    </source>
</evidence>
<dbReference type="NCBIfam" id="TIGR02227">
    <property type="entry name" value="sigpep_I_bact"/>
    <property type="match status" value="1"/>
</dbReference>
<dbReference type="Gene3D" id="2.10.109.10">
    <property type="entry name" value="Umud Fragment, subunit A"/>
    <property type="match status" value="1"/>
</dbReference>
<organism evidence="8 9">
    <name type="scientific">Listeria grayi</name>
    <name type="common">Listeria murrayi</name>
    <dbReference type="NCBI Taxonomy" id="1641"/>
    <lineage>
        <taxon>Bacteria</taxon>
        <taxon>Bacillati</taxon>
        <taxon>Bacillota</taxon>
        <taxon>Bacilli</taxon>
        <taxon>Bacillales</taxon>
        <taxon>Listeriaceae</taxon>
        <taxon>Listeria</taxon>
    </lineage>
</organism>
<evidence type="ECO:0000256" key="5">
    <source>
        <dbReference type="PIRSR" id="PIRSR600223-1"/>
    </source>
</evidence>
<dbReference type="AlphaFoldDB" id="A0A378MDJ7"/>
<comment type="subcellular location">
    <subcellularLocation>
        <location evidence="2">Cell membrane</location>
        <topology evidence="2">Single-pass type II membrane protein</topology>
    </subcellularLocation>
    <subcellularLocation>
        <location evidence="6">Membrane</location>
        <topology evidence="6">Single-pass type II membrane protein</topology>
    </subcellularLocation>
</comment>
<keyword evidence="6" id="KW-0812">Transmembrane</keyword>
<dbReference type="SUPFAM" id="SSF51306">
    <property type="entry name" value="LexA/Signal peptidase"/>
    <property type="match status" value="1"/>
</dbReference>
<feature type="domain" description="Peptidase S26" evidence="7">
    <location>
        <begin position="10"/>
        <end position="171"/>
    </location>
</feature>
<dbReference type="PROSITE" id="PS00761">
    <property type="entry name" value="SPASE_I_3"/>
    <property type="match status" value="1"/>
</dbReference>
<dbReference type="PRINTS" id="PR00727">
    <property type="entry name" value="LEADERPTASE"/>
</dbReference>
<dbReference type="Proteomes" id="UP000254879">
    <property type="component" value="Unassembled WGS sequence"/>
</dbReference>
<dbReference type="InterPro" id="IPR000223">
    <property type="entry name" value="Pept_S26A_signal_pept_1"/>
</dbReference>
<dbReference type="PANTHER" id="PTHR43390:SF8">
    <property type="entry name" value="SIGNAL PEPTIDASE I"/>
    <property type="match status" value="1"/>
</dbReference>
<evidence type="ECO:0000313" key="8">
    <source>
        <dbReference type="EMBL" id="STY43566.1"/>
    </source>
</evidence>
<name>A0A378MDJ7_LISGR</name>
<evidence type="ECO:0000256" key="6">
    <source>
        <dbReference type="RuleBase" id="RU362042"/>
    </source>
</evidence>
<keyword evidence="6" id="KW-0645">Protease</keyword>
<dbReference type="RefSeq" id="WP_003755326.1">
    <property type="nucleotide sequence ID" value="NZ_CABKNG010000001.1"/>
</dbReference>
<dbReference type="EMBL" id="UGPG01000001">
    <property type="protein sequence ID" value="STY43566.1"/>
    <property type="molecule type" value="Genomic_DNA"/>
</dbReference>
<gene>
    <name evidence="8" type="primary">sipS_1</name>
    <name evidence="8" type="ORF">NCTC10815_00864</name>
</gene>
<keyword evidence="6" id="KW-0472">Membrane</keyword>
<dbReference type="EC" id="3.4.21.89" evidence="3 6"/>